<feature type="coiled-coil region" evidence="1">
    <location>
        <begin position="364"/>
        <end position="412"/>
    </location>
</feature>
<feature type="compositionally biased region" description="Polar residues" evidence="2">
    <location>
        <begin position="176"/>
        <end position="189"/>
    </location>
</feature>
<feature type="compositionally biased region" description="Basic and acidic residues" evidence="2">
    <location>
        <begin position="162"/>
        <end position="175"/>
    </location>
</feature>
<evidence type="ECO:0000313" key="4">
    <source>
        <dbReference type="Proteomes" id="UP001353858"/>
    </source>
</evidence>
<feature type="coiled-coil region" evidence="1">
    <location>
        <begin position="757"/>
        <end position="830"/>
    </location>
</feature>
<feature type="region of interest" description="Disordered" evidence="2">
    <location>
        <begin position="24"/>
        <end position="102"/>
    </location>
</feature>
<keyword evidence="4" id="KW-1185">Reference proteome</keyword>
<feature type="coiled-coil region" evidence="1">
    <location>
        <begin position="448"/>
        <end position="553"/>
    </location>
</feature>
<feature type="compositionally biased region" description="Basic and acidic residues" evidence="2">
    <location>
        <begin position="82"/>
        <end position="102"/>
    </location>
</feature>
<evidence type="ECO:0000256" key="2">
    <source>
        <dbReference type="SAM" id="MobiDB-lite"/>
    </source>
</evidence>
<evidence type="ECO:0000313" key="3">
    <source>
        <dbReference type="EMBL" id="KAK4887218.1"/>
    </source>
</evidence>
<gene>
    <name evidence="3" type="ORF">RN001_003489</name>
</gene>
<sequence>MFMHMEIEVNMETEVNKIVGLATSKESATSTNSKLPAKIKTDKWAPPKYSRITSKFPRPVGQRSLSQPSSSTELNSKSPRPRSVDNNHVIKPDSVKEDDKIDQDSEFYSTTILHMPEQLTKIDEKLNEDSKNNSVPTLESSASETKSNISGIPLRIKSSHANYKETFKSPRDNKRLNSTSRVSTASRVNTPKKDSRSSSLRTTTSNTLINQFEAKKKRLLVLKEEVTAKQHLVSDSYKILVELKKKLDRSGIGQVVLEDLNLETNTSVDPCLMENMKQTLCEIPRPLIDLCKELMHKRKLLVDTLDNFVHNKINTADAEKCLKTYKDDTNLIEKEMHCSYEGQQDLINHLIQKWSILSSNAGDASNILQQVEELQGKLKEQEHKLETVTHNLQQALEQSETFEKKTHQAEAAVIQLKDKIKILEHDLSIEKNASQSHKDKFLGNDQKLKTLKSKIQELESKCKESENKYNELQKSCKHAQDQIKSNEHRWLKEKEDLVTKSKHDKQMLDKLTKERSCFETRAKSAEAKLKEDLDEARKQVTEEKVKRETLQHKYDHIHEQLVEMEVRNKQALDVVNAKHTYEPKEAENISTEREVELYTELLATRVGLKAAEEKLQSYHREKLRFLDTIQLLQGEHTESITTIQNVQKITEMEEALTEKDEIIYKQKIEISSLNSEVEQLKLKEKSLSLDEKNDNEEESELKLMLIEGKTKIEQLIKKSSENEQRAIDFKHDLDKRNKQLYEMENLLKAREELLTIMKIKKDELQIENNSLNKYANEIRELLIQSREEARNRNELVQELTMNLETKGRACDQLEKMIRELEYSLSLTNEKRFKLQESIGAMEKELQSTKARIINMTPEAKTSRYGIVNSSRNISRQKSLGNKYFFTRAQKTTNPNTVLHSPVPLTTNNRPTTTNYPAYSYQNESKFSRDFTKSVSSNSSCDSENNLDGTAVRSWLNSYKNIEDIQKRLKFLKRASNSLSEKMMKQDLQLKQHPLQNYVTVKKPVEPMKMPSCSKPLLSSAVNCFSPMHKARHTYLTKSSSLYYTNADDSYYESLNYNGSSLKCSYPSDRLYKSAINVSCSPNGCSTVIPTKTPLPYLSFSGTEKIPPQSSLDIQDQRCKENIRLIQSSSKNLDSNSVNTSSTLSLSRRIPKTSKSYVVSSIPIPKRRYTPYTLPTESIPVKRIKLKKFNSNYMGKHECKKCSQIPIPKHTCPYLCNNVLDNSQKQINADNTCLCLTLNESDSDKHFNNCLNSQEISGDKPYPSRSYLLYTNSNISTYNNTKKHLEQIKSLTKTKYHPKCNINSMNRNFRSANFRSASHSSTSSENVINTPLFKADCNIPETNTLRPFSKYAGYESTSDSDRSNMSISTVIKCSHLVNNVSKNYSDFLISRKQYVLKLFTQNHETVHSESDITEYRDCAIPNNRRILENNITFAQSLNRFFHLPSDLE</sequence>
<dbReference type="Proteomes" id="UP001353858">
    <property type="component" value="Unassembled WGS sequence"/>
</dbReference>
<proteinExistence type="predicted"/>
<protein>
    <submittedName>
        <fullName evidence="3">Uncharacterized protein</fullName>
    </submittedName>
</protein>
<reference evidence="4" key="1">
    <citation type="submission" date="2023-01" db="EMBL/GenBank/DDBJ databases">
        <title>Key to firefly adult light organ development and bioluminescence: homeobox transcription factors regulate luciferase expression and transportation to peroxisome.</title>
        <authorList>
            <person name="Fu X."/>
        </authorList>
    </citation>
    <scope>NUCLEOTIDE SEQUENCE [LARGE SCALE GENOMIC DNA]</scope>
</reference>
<feature type="region of interest" description="Disordered" evidence="2">
    <location>
        <begin position="128"/>
        <end position="203"/>
    </location>
</feature>
<feature type="region of interest" description="Disordered" evidence="2">
    <location>
        <begin position="894"/>
        <end position="914"/>
    </location>
</feature>
<organism evidence="3 4">
    <name type="scientific">Aquatica leii</name>
    <dbReference type="NCBI Taxonomy" id="1421715"/>
    <lineage>
        <taxon>Eukaryota</taxon>
        <taxon>Metazoa</taxon>
        <taxon>Ecdysozoa</taxon>
        <taxon>Arthropoda</taxon>
        <taxon>Hexapoda</taxon>
        <taxon>Insecta</taxon>
        <taxon>Pterygota</taxon>
        <taxon>Neoptera</taxon>
        <taxon>Endopterygota</taxon>
        <taxon>Coleoptera</taxon>
        <taxon>Polyphaga</taxon>
        <taxon>Elateriformia</taxon>
        <taxon>Elateroidea</taxon>
        <taxon>Lampyridae</taxon>
        <taxon>Luciolinae</taxon>
        <taxon>Aquatica</taxon>
    </lineage>
</organism>
<evidence type="ECO:0000256" key="1">
    <source>
        <dbReference type="SAM" id="Coils"/>
    </source>
</evidence>
<dbReference type="EMBL" id="JARPUR010000001">
    <property type="protein sequence ID" value="KAK4887218.1"/>
    <property type="molecule type" value="Genomic_DNA"/>
</dbReference>
<comment type="caution">
    <text evidence="3">The sequence shown here is derived from an EMBL/GenBank/DDBJ whole genome shotgun (WGS) entry which is preliminary data.</text>
</comment>
<feature type="compositionally biased region" description="Polar residues" evidence="2">
    <location>
        <begin position="63"/>
        <end position="78"/>
    </location>
</feature>
<keyword evidence="1" id="KW-0175">Coiled coil</keyword>
<accession>A0AAN7SRL7</accession>
<feature type="compositionally biased region" description="Polar residues" evidence="2">
    <location>
        <begin position="132"/>
        <end position="150"/>
    </location>
</feature>
<feature type="compositionally biased region" description="Low complexity" evidence="2">
    <location>
        <begin position="905"/>
        <end position="914"/>
    </location>
</feature>
<feature type="compositionally biased region" description="Polar residues" evidence="2">
    <location>
        <begin position="24"/>
        <end position="34"/>
    </location>
</feature>
<name>A0AAN7SRL7_9COLE</name>